<dbReference type="InterPro" id="IPR036188">
    <property type="entry name" value="FAD/NAD-bd_sf"/>
</dbReference>
<dbReference type="EMBL" id="BARS01050994">
    <property type="protein sequence ID" value="GAG52761.1"/>
    <property type="molecule type" value="Genomic_DNA"/>
</dbReference>
<dbReference type="AlphaFoldDB" id="X0ZXI2"/>
<evidence type="ECO:0008006" key="2">
    <source>
        <dbReference type="Google" id="ProtNLM"/>
    </source>
</evidence>
<accession>X0ZXI2</accession>
<evidence type="ECO:0000313" key="1">
    <source>
        <dbReference type="EMBL" id="GAG52761.1"/>
    </source>
</evidence>
<feature type="non-terminal residue" evidence="1">
    <location>
        <position position="58"/>
    </location>
</feature>
<gene>
    <name evidence="1" type="ORF">S01H1_76025</name>
</gene>
<proteinExistence type="predicted"/>
<dbReference type="SUPFAM" id="SSF51905">
    <property type="entry name" value="FAD/NAD(P)-binding domain"/>
    <property type="match status" value="1"/>
</dbReference>
<organism evidence="1">
    <name type="scientific">marine sediment metagenome</name>
    <dbReference type="NCBI Taxonomy" id="412755"/>
    <lineage>
        <taxon>unclassified sequences</taxon>
        <taxon>metagenomes</taxon>
        <taxon>ecological metagenomes</taxon>
    </lineage>
</organism>
<protein>
    <recommendedName>
        <fullName evidence="2">FAD dependent oxidoreductase domain-containing protein</fullName>
    </recommendedName>
</protein>
<dbReference type="Gene3D" id="3.50.50.60">
    <property type="entry name" value="FAD/NAD(P)-binding domain"/>
    <property type="match status" value="1"/>
</dbReference>
<comment type="caution">
    <text evidence="1">The sequence shown here is derived from an EMBL/GenBank/DDBJ whole genome shotgun (WGS) entry which is preliminary data.</text>
</comment>
<name>X0ZXI2_9ZZZZ</name>
<sequence>MKWACQKAWRTNVTEITIENLPHLGDYDVVVIGAGIVGSMIARELSKFEGSFALLEKE</sequence>
<reference evidence="1" key="1">
    <citation type="journal article" date="2014" name="Front. Microbiol.">
        <title>High frequency of phylogenetically diverse reductive dehalogenase-homologous genes in deep subseafloor sedimentary metagenomes.</title>
        <authorList>
            <person name="Kawai M."/>
            <person name="Futagami T."/>
            <person name="Toyoda A."/>
            <person name="Takaki Y."/>
            <person name="Nishi S."/>
            <person name="Hori S."/>
            <person name="Arai W."/>
            <person name="Tsubouchi T."/>
            <person name="Morono Y."/>
            <person name="Uchiyama I."/>
            <person name="Ito T."/>
            <person name="Fujiyama A."/>
            <person name="Inagaki F."/>
            <person name="Takami H."/>
        </authorList>
    </citation>
    <scope>NUCLEOTIDE SEQUENCE</scope>
    <source>
        <strain evidence="1">Expedition CK06-06</strain>
    </source>
</reference>